<evidence type="ECO:0000259" key="1">
    <source>
        <dbReference type="Pfam" id="PF05157"/>
    </source>
</evidence>
<name>A0A0F9C0E1_9ZZZZ</name>
<dbReference type="AlphaFoldDB" id="A0A0F9C0E1"/>
<dbReference type="Gene3D" id="3.30.300.160">
    <property type="entry name" value="Type II secretion system, protein E, N-terminal domain"/>
    <property type="match status" value="1"/>
</dbReference>
<dbReference type="EMBL" id="LAZR01035385">
    <property type="protein sequence ID" value="KKL27650.1"/>
    <property type="molecule type" value="Genomic_DNA"/>
</dbReference>
<sequence length="197" mass="21653">MAIRRIGQVLVDLGFISEEQLETLLEEQQQRPGEMIGQIAIGIGLINDDQLAQALAEQMGMQVISLADVVIPPEVLGHVTEPMAQLYRIIPISFKDDTLTIAMCDPQKLSIIDELRSFLGYDIRAVVATERDLLKALDRYYAVGGESVETLIANMEEDADLMSTARAIEEAEALDLTSVEALADSAPVRKLLNMVLL</sequence>
<accession>A0A0F9C0E1</accession>
<proteinExistence type="predicted"/>
<dbReference type="InterPro" id="IPR037257">
    <property type="entry name" value="T2SS_E_N_sf"/>
</dbReference>
<dbReference type="Pfam" id="PF05157">
    <property type="entry name" value="MshEN"/>
    <property type="match status" value="1"/>
</dbReference>
<dbReference type="GO" id="GO:0016887">
    <property type="term" value="F:ATP hydrolysis activity"/>
    <property type="evidence" value="ECO:0007669"/>
    <property type="project" value="TreeGrafter"/>
</dbReference>
<gene>
    <name evidence="2" type="ORF">LCGC14_2383020</name>
</gene>
<comment type="caution">
    <text evidence="2">The sequence shown here is derived from an EMBL/GenBank/DDBJ whole genome shotgun (WGS) entry which is preliminary data.</text>
</comment>
<dbReference type="FunFam" id="3.30.300.160:FF:000002">
    <property type="entry name" value="Type II secretion system protein E"/>
    <property type="match status" value="1"/>
</dbReference>
<evidence type="ECO:0000313" key="2">
    <source>
        <dbReference type="EMBL" id="KKL27650.1"/>
    </source>
</evidence>
<feature type="domain" description="Type II secretion system protein GspE N-terminal" evidence="1">
    <location>
        <begin position="60"/>
        <end position="144"/>
    </location>
</feature>
<dbReference type="InterPro" id="IPR007831">
    <property type="entry name" value="T2SS_GspE_N"/>
</dbReference>
<dbReference type="GO" id="GO:0005886">
    <property type="term" value="C:plasma membrane"/>
    <property type="evidence" value="ECO:0007669"/>
    <property type="project" value="TreeGrafter"/>
</dbReference>
<dbReference type="PANTHER" id="PTHR30258:SF1">
    <property type="entry name" value="PROTEIN TRANSPORT PROTEIN HOFB HOMOLOG"/>
    <property type="match status" value="1"/>
</dbReference>
<dbReference type="PANTHER" id="PTHR30258">
    <property type="entry name" value="TYPE II SECRETION SYSTEM PROTEIN GSPE-RELATED"/>
    <property type="match status" value="1"/>
</dbReference>
<protein>
    <recommendedName>
        <fullName evidence="1">Type II secretion system protein GspE N-terminal domain-containing protein</fullName>
    </recommendedName>
</protein>
<dbReference type="SUPFAM" id="SSF160246">
    <property type="entry name" value="EspE N-terminal domain-like"/>
    <property type="match status" value="1"/>
</dbReference>
<reference evidence="2" key="1">
    <citation type="journal article" date="2015" name="Nature">
        <title>Complex archaea that bridge the gap between prokaryotes and eukaryotes.</title>
        <authorList>
            <person name="Spang A."/>
            <person name="Saw J.H."/>
            <person name="Jorgensen S.L."/>
            <person name="Zaremba-Niedzwiedzka K."/>
            <person name="Martijn J."/>
            <person name="Lind A.E."/>
            <person name="van Eijk R."/>
            <person name="Schleper C."/>
            <person name="Guy L."/>
            <person name="Ettema T.J."/>
        </authorList>
    </citation>
    <scope>NUCLEOTIDE SEQUENCE</scope>
</reference>
<feature type="non-terminal residue" evidence="2">
    <location>
        <position position="197"/>
    </location>
</feature>
<organism evidence="2">
    <name type="scientific">marine sediment metagenome</name>
    <dbReference type="NCBI Taxonomy" id="412755"/>
    <lineage>
        <taxon>unclassified sequences</taxon>
        <taxon>metagenomes</taxon>
        <taxon>ecological metagenomes</taxon>
    </lineage>
</organism>